<feature type="signal peptide" evidence="2">
    <location>
        <begin position="1"/>
        <end position="30"/>
    </location>
</feature>
<protein>
    <submittedName>
        <fullName evidence="4">Lytic polysaccharide monooxygenase auxiliary activity family 9 protein</fullName>
    </submittedName>
</protein>
<evidence type="ECO:0000259" key="3">
    <source>
        <dbReference type="Pfam" id="PF03067"/>
    </source>
</evidence>
<evidence type="ECO:0000313" key="5">
    <source>
        <dbReference type="Proteomes" id="UP001564626"/>
    </source>
</evidence>
<organism evidence="4 5">
    <name type="scientific">Saccharopolyspora cebuensis</name>
    <dbReference type="NCBI Taxonomy" id="418759"/>
    <lineage>
        <taxon>Bacteria</taxon>
        <taxon>Bacillati</taxon>
        <taxon>Actinomycetota</taxon>
        <taxon>Actinomycetes</taxon>
        <taxon>Pseudonocardiales</taxon>
        <taxon>Pseudonocardiaceae</taxon>
        <taxon>Saccharopolyspora</taxon>
    </lineage>
</organism>
<dbReference type="Pfam" id="PF03067">
    <property type="entry name" value="LPMO_10"/>
    <property type="match status" value="1"/>
</dbReference>
<dbReference type="InterPro" id="IPR014756">
    <property type="entry name" value="Ig_E-set"/>
</dbReference>
<keyword evidence="1 2" id="KW-0732">Signal</keyword>
<comment type="caution">
    <text evidence="4">The sequence shown here is derived from an EMBL/GenBank/DDBJ whole genome shotgun (WGS) entry which is preliminary data.</text>
</comment>
<dbReference type="CDD" id="cd21177">
    <property type="entry name" value="LPMO_AA10"/>
    <property type="match status" value="1"/>
</dbReference>
<dbReference type="InterPro" id="IPR004302">
    <property type="entry name" value="Cellulose/chitin-bd_N"/>
</dbReference>
<dbReference type="PANTHER" id="PTHR34823">
    <property type="entry name" value="GLCNAC-BINDING PROTEIN A"/>
    <property type="match status" value="1"/>
</dbReference>
<keyword evidence="4" id="KW-0503">Monooxygenase</keyword>
<evidence type="ECO:0000313" key="4">
    <source>
        <dbReference type="EMBL" id="MEY8040244.1"/>
    </source>
</evidence>
<dbReference type="Proteomes" id="UP001564626">
    <property type="component" value="Unassembled WGS sequence"/>
</dbReference>
<keyword evidence="4" id="KW-0560">Oxidoreductase</keyword>
<feature type="chain" id="PRO_5046869262" evidence="2">
    <location>
        <begin position="31"/>
        <end position="172"/>
    </location>
</feature>
<dbReference type="EMBL" id="JBGEHV010000019">
    <property type="protein sequence ID" value="MEY8040244.1"/>
    <property type="molecule type" value="Genomic_DNA"/>
</dbReference>
<dbReference type="SUPFAM" id="SSF81296">
    <property type="entry name" value="E set domains"/>
    <property type="match status" value="1"/>
</dbReference>
<dbReference type="GO" id="GO:0004497">
    <property type="term" value="F:monooxygenase activity"/>
    <property type="evidence" value="ECO:0007669"/>
    <property type="project" value="UniProtKB-KW"/>
</dbReference>
<sequence length="172" mass="18134">MSKKRKVTAAAVGAAIAPLLVGIPAGTASAHGYVNSPPSRQAQCAEGTIECGAIKWEPHSVEGPKGLMSCSGGNSRFAELDDDSKGWVHTPVGTTVNFDWTLTAPHRTSTWEYFIGGNKVATFDQGGQQPPRQLSHTVDLSGYSGEQTVLARWNVADTANAFYACIDLNIGG</sequence>
<dbReference type="RefSeq" id="WP_345365613.1">
    <property type="nucleotide sequence ID" value="NZ_BAABII010000016.1"/>
</dbReference>
<name>A0ABV4CHI3_9PSEU</name>
<feature type="domain" description="Chitin-binding type-4" evidence="3">
    <location>
        <begin position="31"/>
        <end position="168"/>
    </location>
</feature>
<proteinExistence type="predicted"/>
<dbReference type="InterPro" id="IPR051024">
    <property type="entry name" value="GlcNAc_Chitin_IntDeg"/>
</dbReference>
<evidence type="ECO:0000256" key="1">
    <source>
        <dbReference type="ARBA" id="ARBA00022729"/>
    </source>
</evidence>
<accession>A0ABV4CHI3</accession>
<reference evidence="4 5" key="1">
    <citation type="submission" date="2024-08" db="EMBL/GenBank/DDBJ databases">
        <title>Genome mining of Saccharopolyspora cebuensis PGLac3 from Nigerian medicinal plant.</title>
        <authorList>
            <person name="Ezeobiora C.E."/>
            <person name="Igbokwe N.H."/>
            <person name="Amin D.H."/>
            <person name="Mendie U.E."/>
        </authorList>
    </citation>
    <scope>NUCLEOTIDE SEQUENCE [LARGE SCALE GENOMIC DNA]</scope>
    <source>
        <strain evidence="4 5">PGLac3</strain>
    </source>
</reference>
<dbReference type="Gene3D" id="2.70.50.50">
    <property type="entry name" value="chitin-binding protein cbp21"/>
    <property type="match status" value="1"/>
</dbReference>
<gene>
    <name evidence="4" type="ORF">AB8O55_12640</name>
</gene>
<dbReference type="PANTHER" id="PTHR34823:SF1">
    <property type="entry name" value="CHITIN-BINDING TYPE-4 DOMAIN-CONTAINING PROTEIN"/>
    <property type="match status" value="1"/>
</dbReference>
<keyword evidence="5" id="KW-1185">Reference proteome</keyword>
<evidence type="ECO:0000256" key="2">
    <source>
        <dbReference type="SAM" id="SignalP"/>
    </source>
</evidence>